<dbReference type="InterPro" id="IPR018484">
    <property type="entry name" value="FGGY_N"/>
</dbReference>
<organism evidence="11 12">
    <name type="scientific">Bacillus vallismortis</name>
    <dbReference type="NCBI Taxonomy" id="72361"/>
    <lineage>
        <taxon>Bacteria</taxon>
        <taxon>Bacillati</taxon>
        <taxon>Bacillota</taxon>
        <taxon>Bacilli</taxon>
        <taxon>Bacillales</taxon>
        <taxon>Bacillaceae</taxon>
        <taxon>Bacillus</taxon>
    </lineage>
</organism>
<protein>
    <recommendedName>
        <fullName evidence="7 8">Rhamnulokinase</fullName>
        <shortName evidence="7">RhaB</shortName>
        <ecNumber evidence="7 8">2.7.1.5</ecNumber>
    </recommendedName>
    <alternativeName>
        <fullName evidence="7">ATP:L-rhamnulose phosphotransferase</fullName>
    </alternativeName>
    <alternativeName>
        <fullName evidence="7">L-rhamnulose 1-kinase</fullName>
    </alternativeName>
    <alternativeName>
        <fullName evidence="7">Rhamnulose kinase</fullName>
    </alternativeName>
</protein>
<keyword evidence="5 7" id="KW-0067">ATP-binding</keyword>
<keyword evidence="3 7" id="KW-0547">Nucleotide-binding</keyword>
<dbReference type="Pfam" id="PF02782">
    <property type="entry name" value="FGGY_C"/>
    <property type="match status" value="1"/>
</dbReference>
<proteinExistence type="inferred from homology"/>
<dbReference type="InterPro" id="IPR043129">
    <property type="entry name" value="ATPase_NBD"/>
</dbReference>
<dbReference type="FunFam" id="3.30.420.40:FF:000064">
    <property type="entry name" value="Rhamnulokinase"/>
    <property type="match status" value="1"/>
</dbReference>
<accession>A0AAP3CLK9</accession>
<name>A0AAP3CLK9_BACVA</name>
<comment type="catalytic activity">
    <reaction evidence="7">
        <text>L-rhamnulose + ATP = L-rhamnulose 1-phosphate + ADP + H(+)</text>
        <dbReference type="Rhea" id="RHEA:20117"/>
        <dbReference type="ChEBI" id="CHEBI:15378"/>
        <dbReference type="ChEBI" id="CHEBI:17897"/>
        <dbReference type="ChEBI" id="CHEBI:30616"/>
        <dbReference type="ChEBI" id="CHEBI:58313"/>
        <dbReference type="ChEBI" id="CHEBI:456216"/>
        <dbReference type="EC" id="2.7.1.5"/>
    </reaction>
</comment>
<keyword evidence="4 7" id="KW-0418">Kinase</keyword>
<evidence type="ECO:0000256" key="4">
    <source>
        <dbReference type="ARBA" id="ARBA00022777"/>
    </source>
</evidence>
<gene>
    <name evidence="7 11" type="primary">rhaB</name>
    <name evidence="11" type="ORF">MOC71_13470</name>
</gene>
<keyword evidence="7" id="KW-0460">Magnesium</keyword>
<dbReference type="PANTHER" id="PTHR43095">
    <property type="entry name" value="SUGAR KINASE"/>
    <property type="match status" value="1"/>
</dbReference>
<dbReference type="PANTHER" id="PTHR43095:SF2">
    <property type="entry name" value="GLUCONOKINASE"/>
    <property type="match status" value="1"/>
</dbReference>
<comment type="pathway">
    <text evidence="7">Carbohydrate degradation; L-rhamnose degradation; glycerone phosphate from L-rhamnose: step 2/3.</text>
</comment>
<sequence>MIYTAIDVGASSGRVMVGELKEGKLDIQEVHRFANGFIQREGHCFWDIDHLLKQILQGLQKVKALGHERCTVGIDTWAVDYVLLDEKGNRLREVISYRDGRTDHTIGKLERTLSRDIIYQKTGIQFQPFNTMYQLYEEDRELLKATDKIMMVPDYLGYCLTGKAVTEITNASTTQLLNVSTGKFDPELLEAVSVHEQQFAPLTEPGCELGMLRNDWFPDYDLPVCKVMTVATHDTASAVIAAPGINDSWAYISSGTWSLIGVENQTPILTDLALKNNYTNERGANSTIRFLKNIIGMWVIQQVRQQLQADYSFQQLAEEARKTEPFQQSVNLNDERFLNPDSMIEEIEHYCRETRQKLPRTAGDLACCIYSNLAIIYAIAIKELETITEKPIEQLHIIGGGARNDFLNQLTADMSGKAVYAGPIEATAIGNLLMQMIAAKEVKDIKEARQAVRHSYPIKVFTPNDIDRGTIIQSFQQTVLKALSKR</sequence>
<feature type="active site" description="Proton acceptor" evidence="7">
    <location>
        <position position="234"/>
    </location>
</feature>
<feature type="binding site" evidence="7">
    <location>
        <begin position="233"/>
        <end position="235"/>
    </location>
    <ligand>
        <name>substrate</name>
    </ligand>
</feature>
<feature type="binding site" evidence="7">
    <location>
        <position position="78"/>
    </location>
    <ligand>
        <name>substrate</name>
    </ligand>
</feature>
<dbReference type="HAMAP" id="MF_01535">
    <property type="entry name" value="Rhamnulokinase"/>
    <property type="match status" value="1"/>
</dbReference>
<dbReference type="SUPFAM" id="SSF53067">
    <property type="entry name" value="Actin-like ATPase domain"/>
    <property type="match status" value="2"/>
</dbReference>
<feature type="binding site" evidence="7">
    <location>
        <begin position="10"/>
        <end position="14"/>
    </location>
    <ligand>
        <name>ATP</name>
        <dbReference type="ChEBI" id="CHEBI:30616"/>
    </ligand>
</feature>
<dbReference type="GO" id="GO:0005524">
    <property type="term" value="F:ATP binding"/>
    <property type="evidence" value="ECO:0007669"/>
    <property type="project" value="UniProtKB-KW"/>
</dbReference>
<dbReference type="GO" id="GO:0008993">
    <property type="term" value="F:rhamnulokinase activity"/>
    <property type="evidence" value="ECO:0007669"/>
    <property type="project" value="UniProtKB-UniRule"/>
</dbReference>
<dbReference type="PIRSF" id="PIRSF000538">
    <property type="entry name" value="GlpK"/>
    <property type="match status" value="1"/>
</dbReference>
<comment type="caution">
    <text evidence="7">Lacks conserved residue(s) required for the propagation of feature annotation.</text>
</comment>
<feature type="domain" description="Carbohydrate kinase FGGY N-terminal" evidence="9">
    <location>
        <begin position="2"/>
        <end position="240"/>
    </location>
</feature>
<dbReference type="EMBL" id="JALAOH010000041">
    <property type="protein sequence ID" value="MCY8317715.1"/>
    <property type="molecule type" value="Genomic_DNA"/>
</dbReference>
<keyword evidence="2 7" id="KW-0808">Transferase</keyword>
<evidence type="ECO:0000256" key="2">
    <source>
        <dbReference type="ARBA" id="ARBA00022679"/>
    </source>
</evidence>
<comment type="caution">
    <text evidence="11">The sequence shown here is derived from an EMBL/GenBank/DDBJ whole genome shotgun (WGS) entry which is preliminary data.</text>
</comment>
<reference evidence="11" key="1">
    <citation type="submission" date="2022-02" db="EMBL/GenBank/DDBJ databases">
        <title>Crop Bioprotection Bacillus Genome Sequencing.</title>
        <authorList>
            <person name="Dunlap C."/>
        </authorList>
    </citation>
    <scope>NUCLEOTIDE SEQUENCE</scope>
    <source>
        <strain evidence="11">98-1</strain>
    </source>
</reference>
<feature type="binding site" evidence="7">
    <location>
        <position position="301"/>
    </location>
    <ligand>
        <name>ATP</name>
        <dbReference type="ChEBI" id="CHEBI:30616"/>
    </ligand>
</feature>
<evidence type="ECO:0000313" key="11">
    <source>
        <dbReference type="EMBL" id="MCY8317715.1"/>
    </source>
</evidence>
<evidence type="ECO:0000256" key="8">
    <source>
        <dbReference type="NCBIfam" id="TIGR02627"/>
    </source>
</evidence>
<comment type="similarity">
    <text evidence="1">Belongs to the FGGY kinase family.</text>
</comment>
<evidence type="ECO:0000313" key="12">
    <source>
        <dbReference type="Proteomes" id="UP001067121"/>
    </source>
</evidence>
<dbReference type="CDD" id="cd07771">
    <property type="entry name" value="ASKHA_NBD_FGGY_RhaB-like"/>
    <property type="match status" value="1"/>
</dbReference>
<dbReference type="InterPro" id="IPR000577">
    <property type="entry name" value="Carb_kinase_FGGY"/>
</dbReference>
<evidence type="ECO:0000259" key="10">
    <source>
        <dbReference type="Pfam" id="PF02782"/>
    </source>
</evidence>
<evidence type="ECO:0000256" key="7">
    <source>
        <dbReference type="HAMAP-Rule" id="MF_01535"/>
    </source>
</evidence>
<dbReference type="InterPro" id="IPR013449">
    <property type="entry name" value="Rhamnulokinase"/>
</dbReference>
<dbReference type="EC" id="2.7.1.5" evidence="7 8"/>
<dbReference type="RefSeq" id="WP_268544093.1">
    <property type="nucleotide sequence ID" value="NZ_JALAOH010000041.1"/>
</dbReference>
<dbReference type="InterPro" id="IPR050406">
    <property type="entry name" value="FGGY_Carb_Kinase"/>
</dbReference>
<feature type="binding site" evidence="7">
    <location>
        <position position="256"/>
    </location>
    <ligand>
        <name>ATP</name>
        <dbReference type="ChEBI" id="CHEBI:30616"/>
    </ligand>
</feature>
<dbReference type="AlphaFoldDB" id="A0AAP3CLK9"/>
<dbReference type="GO" id="GO:0019301">
    <property type="term" value="P:rhamnose catabolic process"/>
    <property type="evidence" value="ECO:0007669"/>
    <property type="project" value="UniProtKB-UniRule"/>
</dbReference>
<keyword evidence="7" id="KW-1015">Disulfide bond</keyword>
<comment type="similarity">
    <text evidence="7">Belongs to the rhamnulokinase family.</text>
</comment>
<comment type="function">
    <text evidence="7">Involved in the catabolism of L-rhamnose (6-deoxy-L-mannose). Catalyzes the transfer of the gamma-phosphate group from ATP to the 1-hydroxyl group of L-rhamnulose to yield L-rhamnulose 1-phosphate.</text>
</comment>
<feature type="domain" description="Carbohydrate kinase FGGY C-terminal" evidence="10">
    <location>
        <begin position="250"/>
        <end position="439"/>
    </location>
</feature>
<feature type="binding site" evidence="7">
    <location>
        <position position="293"/>
    </location>
    <ligand>
        <name>substrate</name>
    </ligand>
</feature>
<keyword evidence="6 7" id="KW-0684">Rhamnose metabolism</keyword>
<dbReference type="Proteomes" id="UP001067121">
    <property type="component" value="Unassembled WGS sequence"/>
</dbReference>
<evidence type="ECO:0000256" key="5">
    <source>
        <dbReference type="ARBA" id="ARBA00022840"/>
    </source>
</evidence>
<evidence type="ECO:0000259" key="9">
    <source>
        <dbReference type="Pfam" id="PF00370"/>
    </source>
</evidence>
<feature type="disulfide bond" evidence="7">
    <location>
        <begin position="351"/>
        <end position="368"/>
    </location>
</feature>
<dbReference type="NCBIfam" id="TIGR02627">
    <property type="entry name" value="rhamnulo_kin"/>
    <property type="match status" value="1"/>
</dbReference>
<comment type="cofactor">
    <cofactor evidence="7">
        <name>Mg(2+)</name>
        <dbReference type="ChEBI" id="CHEBI:18420"/>
    </cofactor>
</comment>
<dbReference type="Gene3D" id="3.30.420.40">
    <property type="match status" value="2"/>
</dbReference>
<feature type="binding site" evidence="7">
    <location>
        <position position="400"/>
    </location>
    <ligand>
        <name>ATP</name>
        <dbReference type="ChEBI" id="CHEBI:30616"/>
    </ligand>
</feature>
<dbReference type="Pfam" id="PF00370">
    <property type="entry name" value="FGGY_N"/>
    <property type="match status" value="1"/>
</dbReference>
<evidence type="ECO:0000256" key="6">
    <source>
        <dbReference type="ARBA" id="ARBA00023308"/>
    </source>
</evidence>
<evidence type="ECO:0000256" key="3">
    <source>
        <dbReference type="ARBA" id="ARBA00022741"/>
    </source>
</evidence>
<dbReference type="InterPro" id="IPR018485">
    <property type="entry name" value="FGGY_C"/>
</dbReference>
<evidence type="ECO:0000256" key="1">
    <source>
        <dbReference type="ARBA" id="ARBA00009156"/>
    </source>
</evidence>